<comment type="caution">
    <text evidence="1">The sequence shown here is derived from an EMBL/GenBank/DDBJ whole genome shotgun (WGS) entry which is preliminary data.</text>
</comment>
<dbReference type="EMBL" id="PKPP01012429">
    <property type="protein sequence ID" value="PWA42407.1"/>
    <property type="molecule type" value="Genomic_DNA"/>
</dbReference>
<proteinExistence type="predicted"/>
<organism evidence="1 2">
    <name type="scientific">Artemisia annua</name>
    <name type="common">Sweet wormwood</name>
    <dbReference type="NCBI Taxonomy" id="35608"/>
    <lineage>
        <taxon>Eukaryota</taxon>
        <taxon>Viridiplantae</taxon>
        <taxon>Streptophyta</taxon>
        <taxon>Embryophyta</taxon>
        <taxon>Tracheophyta</taxon>
        <taxon>Spermatophyta</taxon>
        <taxon>Magnoliopsida</taxon>
        <taxon>eudicotyledons</taxon>
        <taxon>Gunneridae</taxon>
        <taxon>Pentapetalae</taxon>
        <taxon>asterids</taxon>
        <taxon>campanulids</taxon>
        <taxon>Asterales</taxon>
        <taxon>Asteraceae</taxon>
        <taxon>Asteroideae</taxon>
        <taxon>Anthemideae</taxon>
        <taxon>Artemisiinae</taxon>
        <taxon>Artemisia</taxon>
    </lineage>
</organism>
<sequence length="151" mass="17512">MNDVCWGWKKILMCRDVVRDHMVIRIGNGRSTSVWFDNWYFLGPLCQYISNRDVFDVGLSLSCKISDIVLDGEWMWPNSLMSTFEFLMHLPPPLLFYDRQDVALWKSGNDKVCPFSVKSAWSDMSPPSLFFHGVKLFGLVKIFPNLPSFYG</sequence>
<keyword evidence="1" id="KW-0695">RNA-directed DNA polymerase</keyword>
<protein>
    <submittedName>
        <fullName evidence="1">RNA-directed DNA polymerase, eukaryota, Reverse transcriptase zinc-binding domain protein</fullName>
    </submittedName>
</protein>
<dbReference type="AlphaFoldDB" id="A0A2U1L067"/>
<dbReference type="STRING" id="35608.A0A2U1L067"/>
<name>A0A2U1L067_ARTAN</name>
<dbReference type="OrthoDB" id="1105204at2759"/>
<accession>A0A2U1L067</accession>
<keyword evidence="1" id="KW-0808">Transferase</keyword>
<evidence type="ECO:0000313" key="1">
    <source>
        <dbReference type="EMBL" id="PWA42407.1"/>
    </source>
</evidence>
<dbReference type="Proteomes" id="UP000245207">
    <property type="component" value="Unassembled WGS sequence"/>
</dbReference>
<keyword evidence="1" id="KW-0548">Nucleotidyltransferase</keyword>
<dbReference type="GO" id="GO:0003964">
    <property type="term" value="F:RNA-directed DNA polymerase activity"/>
    <property type="evidence" value="ECO:0007669"/>
    <property type="project" value="UniProtKB-KW"/>
</dbReference>
<gene>
    <name evidence="1" type="ORF">CTI12_AA509600</name>
</gene>
<keyword evidence="2" id="KW-1185">Reference proteome</keyword>
<evidence type="ECO:0000313" key="2">
    <source>
        <dbReference type="Proteomes" id="UP000245207"/>
    </source>
</evidence>
<reference evidence="1 2" key="1">
    <citation type="journal article" date="2018" name="Mol. Plant">
        <title>The genome of Artemisia annua provides insight into the evolution of Asteraceae family and artemisinin biosynthesis.</title>
        <authorList>
            <person name="Shen Q."/>
            <person name="Zhang L."/>
            <person name="Liao Z."/>
            <person name="Wang S."/>
            <person name="Yan T."/>
            <person name="Shi P."/>
            <person name="Liu M."/>
            <person name="Fu X."/>
            <person name="Pan Q."/>
            <person name="Wang Y."/>
            <person name="Lv Z."/>
            <person name="Lu X."/>
            <person name="Zhang F."/>
            <person name="Jiang W."/>
            <person name="Ma Y."/>
            <person name="Chen M."/>
            <person name="Hao X."/>
            <person name="Li L."/>
            <person name="Tang Y."/>
            <person name="Lv G."/>
            <person name="Zhou Y."/>
            <person name="Sun X."/>
            <person name="Brodelius P.E."/>
            <person name="Rose J.K.C."/>
            <person name="Tang K."/>
        </authorList>
    </citation>
    <scope>NUCLEOTIDE SEQUENCE [LARGE SCALE GENOMIC DNA]</scope>
    <source>
        <strain evidence="2">cv. Huhao1</strain>
        <tissue evidence="1">Leaf</tissue>
    </source>
</reference>